<dbReference type="PANTHER" id="PTHR46085:SF3">
    <property type="entry name" value="ARF GTPASE ACTIVATING PROTEIN"/>
    <property type="match status" value="1"/>
</dbReference>
<dbReference type="EMBL" id="CCYD01001336">
    <property type="protein sequence ID" value="CEG44892.1"/>
    <property type="molecule type" value="Genomic_DNA"/>
</dbReference>
<evidence type="ECO:0000313" key="5">
    <source>
        <dbReference type="Proteomes" id="UP000054928"/>
    </source>
</evidence>
<feature type="compositionally biased region" description="Polar residues" evidence="2">
    <location>
        <begin position="627"/>
        <end position="658"/>
    </location>
</feature>
<keyword evidence="1" id="KW-0479">Metal-binding</keyword>
<dbReference type="InterPro" id="IPR044820">
    <property type="entry name" value="AGD14-like"/>
</dbReference>
<evidence type="ECO:0000256" key="2">
    <source>
        <dbReference type="SAM" id="MobiDB-lite"/>
    </source>
</evidence>
<dbReference type="PANTHER" id="PTHR46085">
    <property type="entry name" value="ARFGAP/RECO-RELATED"/>
    <property type="match status" value="1"/>
</dbReference>
<dbReference type="OMA" id="SDCKRNK"/>
<dbReference type="GO" id="GO:0005096">
    <property type="term" value="F:GTPase activator activity"/>
    <property type="evidence" value="ECO:0007669"/>
    <property type="project" value="InterPro"/>
</dbReference>
<dbReference type="Proteomes" id="UP000054928">
    <property type="component" value="Unassembled WGS sequence"/>
</dbReference>
<dbReference type="SMART" id="SM00105">
    <property type="entry name" value="ArfGap"/>
    <property type="match status" value="1"/>
</dbReference>
<evidence type="ECO:0000313" key="4">
    <source>
        <dbReference type="EMBL" id="CEG44892.1"/>
    </source>
</evidence>
<feature type="domain" description="Arf-GAP" evidence="3">
    <location>
        <begin position="13"/>
        <end position="135"/>
    </location>
</feature>
<evidence type="ECO:0000259" key="3">
    <source>
        <dbReference type="PROSITE" id="PS50115"/>
    </source>
</evidence>
<dbReference type="Pfam" id="PF01412">
    <property type="entry name" value="ArfGap"/>
    <property type="match status" value="1"/>
</dbReference>
<protein>
    <submittedName>
        <fullName evidence="4">Predicted GTPase-activating protein</fullName>
    </submittedName>
</protein>
<dbReference type="InterPro" id="IPR001164">
    <property type="entry name" value="ArfGAP_dom"/>
</dbReference>
<feature type="region of interest" description="Disordered" evidence="2">
    <location>
        <begin position="134"/>
        <end position="160"/>
    </location>
</feature>
<feature type="region of interest" description="Disordered" evidence="2">
    <location>
        <begin position="627"/>
        <end position="660"/>
    </location>
</feature>
<feature type="compositionally biased region" description="Polar residues" evidence="2">
    <location>
        <begin position="504"/>
        <end position="524"/>
    </location>
</feature>
<dbReference type="SUPFAM" id="SSF57863">
    <property type="entry name" value="ArfGap/RecO-like zinc finger"/>
    <property type="match status" value="1"/>
</dbReference>
<reference evidence="5" key="1">
    <citation type="submission" date="2014-09" db="EMBL/GenBank/DDBJ databases">
        <authorList>
            <person name="Sharma Rahul"/>
            <person name="Thines Marco"/>
        </authorList>
    </citation>
    <scope>NUCLEOTIDE SEQUENCE [LARGE SCALE GENOMIC DNA]</scope>
</reference>
<dbReference type="InterPro" id="IPR037278">
    <property type="entry name" value="ARFGAP/RecO"/>
</dbReference>
<dbReference type="STRING" id="4781.A0A0P1AU20"/>
<dbReference type="AlphaFoldDB" id="A0A0P1AU20"/>
<keyword evidence="1" id="KW-0863">Zinc-finger</keyword>
<name>A0A0P1AU20_PLAHL</name>
<accession>A0A0P1AU20</accession>
<dbReference type="CDD" id="cd08838">
    <property type="entry name" value="ArfGap_AGFG"/>
    <property type="match status" value="1"/>
</dbReference>
<sequence length="696" mass="74046">MAKGPISEERQEERLIQDLRDFQRSIPANKRCFDCNEMMPQYVCLDFNTFVCTACSGIHREFAHRVKSISMSKFTESEVKNMIKRGGNEAAQKFWRSKHDPSFRPNGGTDGERTRNFIRLTYIDRKWVYGSADEETKQTSMKSSKKERKADSGNILRNSSLQSTKTTEFADFSNFDNSSTLSTTVIQSFEDFSSFDSPALPNTTDDFGSLGDSSKLSKTAKLVTVDKIPVPQVPKFGSFKIAPPPGSNFSTSKASVPSATNDIMGLSTRQKPDDDLFGFNHTALAPDILNHATPALPSPSIAHEASAPTSQPDNMQNAAAILNPFTDVTAVVPSTIASTQQNASLFDAFGSPSAPSPSVFDGLAAISPAINPDRNVTDAFGGSGDVFGAFAGSNSAKRTASSNPAMDPFARKPDSSVSVSAADSFPAFLETLPSTSGEASISNVGSSDAYPAGNSFSQQHCVMADPFQYAGGMSSSNNDVMAAQQQFRAGNVNNPQFGGFNAGFPQQSMPSNLYGSQVQQQTALYRSPPQPEQHIWNGQQGGMSRFQHANHLTALRPPGQFQAPLAESIAPASSSVKISGSNASVNDPFASLNLSNLGFGSSNSKAEASCTSCGGVTGLTTQAPASQKGFNSYPGNTPATSVSSGPSSNAQSQDQTPTFAYPLQNIPADMNAFGNFARAPTPVQMPPSPANPFDLF</sequence>
<keyword evidence="1" id="KW-0862">Zinc</keyword>
<organism evidence="4 5">
    <name type="scientific">Plasmopara halstedii</name>
    <name type="common">Downy mildew of sunflower</name>
    <dbReference type="NCBI Taxonomy" id="4781"/>
    <lineage>
        <taxon>Eukaryota</taxon>
        <taxon>Sar</taxon>
        <taxon>Stramenopiles</taxon>
        <taxon>Oomycota</taxon>
        <taxon>Peronosporomycetes</taxon>
        <taxon>Peronosporales</taxon>
        <taxon>Peronosporaceae</taxon>
        <taxon>Plasmopara</taxon>
    </lineage>
</organism>
<dbReference type="GeneID" id="36396276"/>
<dbReference type="RefSeq" id="XP_024581261.1">
    <property type="nucleotide sequence ID" value="XM_024731044.1"/>
</dbReference>
<dbReference type="GO" id="GO:0008270">
    <property type="term" value="F:zinc ion binding"/>
    <property type="evidence" value="ECO:0007669"/>
    <property type="project" value="UniProtKB-KW"/>
</dbReference>
<keyword evidence="5" id="KW-1185">Reference proteome</keyword>
<dbReference type="Gene3D" id="1.10.220.150">
    <property type="entry name" value="Arf GTPase activating protein"/>
    <property type="match status" value="1"/>
</dbReference>
<evidence type="ECO:0000256" key="1">
    <source>
        <dbReference type="PROSITE-ProRule" id="PRU00288"/>
    </source>
</evidence>
<proteinExistence type="predicted"/>
<feature type="region of interest" description="Disordered" evidence="2">
    <location>
        <begin position="677"/>
        <end position="696"/>
    </location>
</feature>
<feature type="region of interest" description="Disordered" evidence="2">
    <location>
        <begin position="492"/>
        <end position="538"/>
    </location>
</feature>
<dbReference type="PROSITE" id="PS50115">
    <property type="entry name" value="ARFGAP"/>
    <property type="match status" value="1"/>
</dbReference>
<dbReference type="InterPro" id="IPR038508">
    <property type="entry name" value="ArfGAP_dom_sf"/>
</dbReference>
<dbReference type="PRINTS" id="PR00405">
    <property type="entry name" value="REVINTRACTNG"/>
</dbReference>
<dbReference type="OrthoDB" id="6036at2759"/>